<keyword evidence="3" id="KW-0479">Metal-binding</keyword>
<dbReference type="EMBL" id="JAADZU010000024">
    <property type="protein sequence ID" value="NDK89803.1"/>
    <property type="molecule type" value="Genomic_DNA"/>
</dbReference>
<reference evidence="7 8" key="1">
    <citation type="submission" date="2020-01" db="EMBL/GenBank/DDBJ databases">
        <title>Investigation of new actinobacteria for the biodesulphurisation of diesel fuel.</title>
        <authorList>
            <person name="Athi Narayanan S.M."/>
        </authorList>
    </citation>
    <scope>NUCLEOTIDE SEQUENCE [LARGE SCALE GENOMIC DNA]</scope>
    <source>
        <strain evidence="7 8">213E</strain>
    </source>
</reference>
<dbReference type="NCBIfam" id="TIGR01430">
    <property type="entry name" value="aden_deam"/>
    <property type="match status" value="1"/>
</dbReference>
<dbReference type="Proteomes" id="UP000466307">
    <property type="component" value="Unassembled WGS sequence"/>
</dbReference>
<dbReference type="Pfam" id="PF00962">
    <property type="entry name" value="A_deaminase"/>
    <property type="match status" value="1"/>
</dbReference>
<dbReference type="PANTHER" id="PTHR43114:SF6">
    <property type="entry name" value="ADENINE DEAMINASE"/>
    <property type="match status" value="1"/>
</dbReference>
<keyword evidence="8" id="KW-1185">Reference proteome</keyword>
<dbReference type="InterPro" id="IPR006330">
    <property type="entry name" value="Ado/ade_deaminase"/>
</dbReference>
<dbReference type="InterPro" id="IPR032466">
    <property type="entry name" value="Metal_Hydrolase"/>
</dbReference>
<dbReference type="AlphaFoldDB" id="A0A7K3LNL9"/>
<comment type="caution">
    <text evidence="7">The sequence shown here is derived from an EMBL/GenBank/DDBJ whole genome shotgun (WGS) entry which is preliminary data.</text>
</comment>
<keyword evidence="4 7" id="KW-0378">Hydrolase</keyword>
<evidence type="ECO:0000256" key="4">
    <source>
        <dbReference type="ARBA" id="ARBA00022801"/>
    </source>
</evidence>
<evidence type="ECO:0000259" key="6">
    <source>
        <dbReference type="Pfam" id="PF00962"/>
    </source>
</evidence>
<proteinExistence type="inferred from homology"/>
<dbReference type="SUPFAM" id="SSF51556">
    <property type="entry name" value="Metallo-dependent hydrolases"/>
    <property type="match status" value="1"/>
</dbReference>
<gene>
    <name evidence="7" type="primary">add</name>
    <name evidence="7" type="ORF">GYA93_09460</name>
</gene>
<dbReference type="GO" id="GO:0019239">
    <property type="term" value="F:deaminase activity"/>
    <property type="evidence" value="ECO:0007669"/>
    <property type="project" value="InterPro"/>
</dbReference>
<comment type="cofactor">
    <cofactor evidence="1">
        <name>Zn(2+)</name>
        <dbReference type="ChEBI" id="CHEBI:29105"/>
    </cofactor>
</comment>
<accession>A0A7K3LNL9</accession>
<keyword evidence="5" id="KW-0862">Zinc</keyword>
<organism evidence="7 8">
    <name type="scientific">Gordonia desulfuricans</name>
    <dbReference type="NCBI Taxonomy" id="89051"/>
    <lineage>
        <taxon>Bacteria</taxon>
        <taxon>Bacillati</taxon>
        <taxon>Actinomycetota</taxon>
        <taxon>Actinomycetes</taxon>
        <taxon>Mycobacteriales</taxon>
        <taxon>Gordoniaceae</taxon>
        <taxon>Gordonia</taxon>
    </lineage>
</organism>
<feature type="domain" description="Adenosine deaminase" evidence="6">
    <location>
        <begin position="19"/>
        <end position="348"/>
    </location>
</feature>
<evidence type="ECO:0000313" key="8">
    <source>
        <dbReference type="Proteomes" id="UP000466307"/>
    </source>
</evidence>
<sequence length="358" mass="38339">MTKSAVAQRVDEAWIRALPKAEVHIHLEGSLGLADLLGLAKAAGAQLPFPADRLFGGATAGAGDGAETGLSSFLRFLDWGCGLVATPEQASSLAYRFAARQTASGIRYTDAIVNPGHWGQWTDRVPALFAAFADGFDEARVDGLAEVNTCVSLSRGQSASSARELVEQITESRPPRVVALSIDGDEHRSGPVSHRFAEAFSLARDRGLRRTVHAGESSGPEGVRDALDHLHAERIDHGIRAVEDPALVGRLRDQQIPLGVCPRSNVALGLYPSWEVHPFRHLRQAGVAVTLNTDDPAVLGTSLETDWSVSSQIWGLDRSELRDLARTSVTASFADDDLTNRLLAEIDAIDVSEASENG</sequence>
<evidence type="ECO:0000313" key="7">
    <source>
        <dbReference type="EMBL" id="NDK89803.1"/>
    </source>
</evidence>
<dbReference type="RefSeq" id="WP_059036511.1">
    <property type="nucleotide sequence ID" value="NZ_JAADZU010000024.1"/>
</dbReference>
<dbReference type="GO" id="GO:0016814">
    <property type="term" value="F:hydrolase activity, acting on carbon-nitrogen (but not peptide) bonds, in cyclic amidines"/>
    <property type="evidence" value="ECO:0007669"/>
    <property type="project" value="UniProtKB-ARBA"/>
</dbReference>
<evidence type="ECO:0000256" key="3">
    <source>
        <dbReference type="ARBA" id="ARBA00022723"/>
    </source>
</evidence>
<name>A0A7K3LNL9_9ACTN</name>
<dbReference type="InterPro" id="IPR001365">
    <property type="entry name" value="A_deaminase_dom"/>
</dbReference>
<evidence type="ECO:0000256" key="2">
    <source>
        <dbReference type="ARBA" id="ARBA00006676"/>
    </source>
</evidence>
<evidence type="ECO:0000256" key="5">
    <source>
        <dbReference type="ARBA" id="ARBA00022833"/>
    </source>
</evidence>
<dbReference type="GO" id="GO:0046872">
    <property type="term" value="F:metal ion binding"/>
    <property type="evidence" value="ECO:0007669"/>
    <property type="project" value="UniProtKB-KW"/>
</dbReference>
<dbReference type="EC" id="3.5.4.4" evidence="7"/>
<dbReference type="PANTHER" id="PTHR43114">
    <property type="entry name" value="ADENINE DEAMINASE"/>
    <property type="match status" value="1"/>
</dbReference>
<protein>
    <submittedName>
        <fullName evidence="7">Adenosine deaminase</fullName>
        <ecNumber evidence="7">3.5.4.4</ecNumber>
    </submittedName>
</protein>
<dbReference type="Gene3D" id="3.20.20.140">
    <property type="entry name" value="Metal-dependent hydrolases"/>
    <property type="match status" value="1"/>
</dbReference>
<evidence type="ECO:0000256" key="1">
    <source>
        <dbReference type="ARBA" id="ARBA00001947"/>
    </source>
</evidence>
<comment type="similarity">
    <text evidence="2">Belongs to the metallo-dependent hydrolases superfamily. Adenosine and AMP deaminases family.</text>
</comment>